<reference evidence="14 15" key="1">
    <citation type="journal article" date="2016" name="Mol. Biol. Evol.">
        <title>Genome-Wide Survey of Gut Fungi (Harpellales) Reveals the First Horizontally Transferred Ubiquitin Gene from a Mosquito Host.</title>
        <authorList>
            <person name="Wang Y."/>
            <person name="White M.M."/>
            <person name="Kvist S."/>
            <person name="Moncalvo J.M."/>
        </authorList>
    </citation>
    <scope>NUCLEOTIDE SEQUENCE [LARGE SCALE GENOMIC DNA]</scope>
    <source>
        <strain evidence="14 15">ALG-7-W6</strain>
    </source>
</reference>
<dbReference type="InterPro" id="IPR022417">
    <property type="entry name" value="Porphobilin_deaminase_N"/>
</dbReference>
<feature type="domain" description="Porphobilinogen deaminase N-terminal" evidence="12">
    <location>
        <begin position="88"/>
        <end position="301"/>
    </location>
</feature>
<keyword evidence="15" id="KW-1185">Reference proteome</keyword>
<evidence type="ECO:0000256" key="11">
    <source>
        <dbReference type="SAM" id="MobiDB-lite"/>
    </source>
</evidence>
<comment type="function">
    <text evidence="2">Tetrapolymerization of the monopyrrole PBG into the hydroxymethylbilane pre-uroporphyrinogen in several discrete steps.</text>
</comment>
<dbReference type="Proteomes" id="UP000187455">
    <property type="component" value="Unassembled WGS sequence"/>
</dbReference>
<dbReference type="EMBL" id="LSSL01003686">
    <property type="protein sequence ID" value="OLY80193.1"/>
    <property type="molecule type" value="Genomic_DNA"/>
</dbReference>
<dbReference type="InterPro" id="IPR036803">
    <property type="entry name" value="Porphobilinogen_deaminase_C_sf"/>
</dbReference>
<dbReference type="STRING" id="133383.A0A1R0GTH7"/>
<evidence type="ECO:0000259" key="12">
    <source>
        <dbReference type="Pfam" id="PF01379"/>
    </source>
</evidence>
<evidence type="ECO:0000256" key="3">
    <source>
        <dbReference type="ARBA" id="ARBA00004735"/>
    </source>
</evidence>
<comment type="caution">
    <text evidence="14">The sequence shown here is derived from an EMBL/GenBank/DDBJ whole genome shotgun (WGS) entry which is preliminary data.</text>
</comment>
<evidence type="ECO:0000256" key="7">
    <source>
        <dbReference type="ARBA" id="ARBA00023133"/>
    </source>
</evidence>
<protein>
    <recommendedName>
        <fullName evidence="5">hydroxymethylbilane synthase</fullName>
        <ecNumber evidence="5">2.5.1.61</ecNumber>
    </recommendedName>
    <alternativeName>
        <fullName evidence="10">Hydroxymethylbilane synthase</fullName>
    </alternativeName>
    <alternativeName>
        <fullName evidence="9">Pre-uroporphyrinogen synthase</fullName>
    </alternativeName>
</protein>
<dbReference type="GO" id="GO:0005737">
    <property type="term" value="C:cytoplasm"/>
    <property type="evidence" value="ECO:0007669"/>
    <property type="project" value="TreeGrafter"/>
</dbReference>
<dbReference type="FunFam" id="3.40.190.10:FF:000005">
    <property type="entry name" value="Porphobilinogen deaminase"/>
    <property type="match status" value="1"/>
</dbReference>
<dbReference type="Gene3D" id="3.40.190.10">
    <property type="entry name" value="Periplasmic binding protein-like II"/>
    <property type="match status" value="2"/>
</dbReference>
<keyword evidence="8" id="KW-0627">Porphyrin biosynthesis</keyword>
<dbReference type="CDD" id="cd13645">
    <property type="entry name" value="PBP2_HuPBGD_like"/>
    <property type="match status" value="1"/>
</dbReference>
<evidence type="ECO:0000256" key="10">
    <source>
        <dbReference type="ARBA" id="ARBA00033064"/>
    </source>
</evidence>
<dbReference type="NCBIfam" id="TIGR00212">
    <property type="entry name" value="hemC"/>
    <property type="match status" value="1"/>
</dbReference>
<feature type="compositionally biased region" description="Polar residues" evidence="11">
    <location>
        <begin position="61"/>
        <end position="76"/>
    </location>
</feature>
<evidence type="ECO:0000256" key="8">
    <source>
        <dbReference type="ARBA" id="ARBA00023244"/>
    </source>
</evidence>
<dbReference type="PROSITE" id="PS00533">
    <property type="entry name" value="PORPHOBILINOGEN_DEAM"/>
    <property type="match status" value="1"/>
</dbReference>
<evidence type="ECO:0000256" key="2">
    <source>
        <dbReference type="ARBA" id="ARBA00002869"/>
    </source>
</evidence>
<dbReference type="Pfam" id="PF01379">
    <property type="entry name" value="Porphobil_deam"/>
    <property type="match status" value="1"/>
</dbReference>
<comment type="similarity">
    <text evidence="4">Belongs to the HMBS family.</text>
</comment>
<name>A0A1R0GTH7_9FUNG</name>
<dbReference type="GO" id="GO:0004418">
    <property type="term" value="F:hydroxymethylbilane synthase activity"/>
    <property type="evidence" value="ECO:0007669"/>
    <property type="project" value="UniProtKB-EC"/>
</dbReference>
<dbReference type="GO" id="GO:0006782">
    <property type="term" value="P:protoporphyrinogen IX biosynthetic process"/>
    <property type="evidence" value="ECO:0007669"/>
    <property type="project" value="UniProtKB-UniPathway"/>
</dbReference>
<accession>A0A1R0GTH7</accession>
<evidence type="ECO:0000313" key="14">
    <source>
        <dbReference type="EMBL" id="OLY80193.1"/>
    </source>
</evidence>
<evidence type="ECO:0000256" key="1">
    <source>
        <dbReference type="ARBA" id="ARBA00001916"/>
    </source>
</evidence>
<dbReference type="InterPro" id="IPR000860">
    <property type="entry name" value="HemC"/>
</dbReference>
<keyword evidence="7" id="KW-0350">Heme biosynthesis</keyword>
<evidence type="ECO:0000313" key="15">
    <source>
        <dbReference type="Proteomes" id="UP000187455"/>
    </source>
</evidence>
<comment type="cofactor">
    <cofactor evidence="1">
        <name>dipyrromethane</name>
        <dbReference type="ChEBI" id="CHEBI:60342"/>
    </cofactor>
</comment>
<dbReference type="EC" id="2.5.1.61" evidence="5"/>
<evidence type="ECO:0000256" key="4">
    <source>
        <dbReference type="ARBA" id="ARBA00005638"/>
    </source>
</evidence>
<dbReference type="Gene3D" id="3.30.160.40">
    <property type="entry name" value="Porphobilinogen deaminase, C-terminal domain"/>
    <property type="match status" value="1"/>
</dbReference>
<dbReference type="PANTHER" id="PTHR11557:SF0">
    <property type="entry name" value="PORPHOBILINOGEN DEAMINASE"/>
    <property type="match status" value="1"/>
</dbReference>
<evidence type="ECO:0000259" key="13">
    <source>
        <dbReference type="Pfam" id="PF03900"/>
    </source>
</evidence>
<dbReference type="InterPro" id="IPR022419">
    <property type="entry name" value="Porphobilin_deaminase_cofac_BS"/>
</dbReference>
<dbReference type="OrthoDB" id="564646at2759"/>
<dbReference type="FunFam" id="3.40.190.10:FF:000004">
    <property type="entry name" value="Porphobilinogen deaminase"/>
    <property type="match status" value="1"/>
</dbReference>
<gene>
    <name evidence="14" type="ORF">AYI68_g5709</name>
</gene>
<dbReference type="PANTHER" id="PTHR11557">
    <property type="entry name" value="PORPHOBILINOGEN DEAMINASE"/>
    <property type="match status" value="1"/>
</dbReference>
<dbReference type="Pfam" id="PF03900">
    <property type="entry name" value="Porphobil_deamC"/>
    <property type="match status" value="1"/>
</dbReference>
<feature type="region of interest" description="Disordered" evidence="11">
    <location>
        <begin position="61"/>
        <end position="87"/>
    </location>
</feature>
<feature type="domain" description="Porphobilinogen deaminase C-terminal" evidence="13">
    <location>
        <begin position="315"/>
        <end position="371"/>
    </location>
</feature>
<dbReference type="SUPFAM" id="SSF54782">
    <property type="entry name" value="Porphobilinogen deaminase (hydroxymethylbilane synthase), C-terminal domain"/>
    <property type="match status" value="1"/>
</dbReference>
<evidence type="ECO:0000256" key="5">
    <source>
        <dbReference type="ARBA" id="ARBA00012655"/>
    </source>
</evidence>
<dbReference type="InterPro" id="IPR022418">
    <property type="entry name" value="Porphobilinogen_deaminase_C"/>
</dbReference>
<comment type="pathway">
    <text evidence="3">Porphyrin-containing compound metabolism; protoporphyrin-IX biosynthesis; coproporphyrinogen-III from 5-aminolevulinate: step 2/4.</text>
</comment>
<dbReference type="PRINTS" id="PR00151">
    <property type="entry name" value="PORPHBDMNASE"/>
</dbReference>
<evidence type="ECO:0000256" key="6">
    <source>
        <dbReference type="ARBA" id="ARBA00022679"/>
    </source>
</evidence>
<dbReference type="UniPathway" id="UPA00251">
    <property type="reaction ID" value="UER00319"/>
</dbReference>
<dbReference type="SUPFAM" id="SSF53850">
    <property type="entry name" value="Periplasmic binding protein-like II"/>
    <property type="match status" value="1"/>
</dbReference>
<sequence length="429" mass="47291">MPPVVNSSKKNSGLPVTLNFQKQDTERLVNSGFADRLHESTASTDAQCGFINTDSKEKASSRSQYITSRSNYTTSETDSDLASEPNSITVGSRKSNLAVVQTKLVIKMLSEAFPKKSFPMITMSTTGDRVLDVSLSKIGEKSLFTKELEYALEDKSVDIVVHSLKDLPTVLPEGMEISSILKREDPRDVVIFPTRNRSKYSSLKDLPSGSKIGTSSVRRIAQLSKAYPGLIFSNIRGNLNTRFNKLEDESCEYSAIILAAAGVNRLGFSHMISEYLNDDTMYYAVGQGALGVETRSDDDYTKMVVMTLTHTKTLLECVAERGLMRYLEGGCSIPIGVWSSWVDSQDPSNPQPLLKLRGLVSSVDGQDSIKAEFCAPVFPENVTLDSKFSDLSHQNQTLLYTNAEKIGYKLGEIMNQMGASRILDSIPKH</sequence>
<organism evidence="14 15">
    <name type="scientific">Smittium mucronatum</name>
    <dbReference type="NCBI Taxonomy" id="133383"/>
    <lineage>
        <taxon>Eukaryota</taxon>
        <taxon>Fungi</taxon>
        <taxon>Fungi incertae sedis</taxon>
        <taxon>Zoopagomycota</taxon>
        <taxon>Kickxellomycotina</taxon>
        <taxon>Harpellomycetes</taxon>
        <taxon>Harpellales</taxon>
        <taxon>Legeriomycetaceae</taxon>
        <taxon>Smittium</taxon>
    </lineage>
</organism>
<proteinExistence type="inferred from homology"/>
<dbReference type="AlphaFoldDB" id="A0A1R0GTH7"/>
<dbReference type="HAMAP" id="MF_00260">
    <property type="entry name" value="Porphobil_deam"/>
    <property type="match status" value="1"/>
</dbReference>
<keyword evidence="6" id="KW-0808">Transferase</keyword>
<evidence type="ECO:0000256" key="9">
    <source>
        <dbReference type="ARBA" id="ARBA00030685"/>
    </source>
</evidence>